<dbReference type="EMBL" id="QKXF01000119">
    <property type="protein sequence ID" value="RQM16385.1"/>
    <property type="molecule type" value="Genomic_DNA"/>
</dbReference>
<gene>
    <name evidence="1" type="ORF">DD237_005956</name>
</gene>
<comment type="caution">
    <text evidence="1">The sequence shown here is derived from an EMBL/GenBank/DDBJ whole genome shotgun (WGS) entry which is preliminary data.</text>
</comment>
<evidence type="ECO:0000313" key="1">
    <source>
        <dbReference type="EMBL" id="RQM16385.1"/>
    </source>
</evidence>
<dbReference type="Proteomes" id="UP000286097">
    <property type="component" value="Unassembled WGS sequence"/>
</dbReference>
<sequence>MGKSTMELDITAEKEFASLAQVLTITADDAVKCLKTLKNNLSEYDSQHGNHLLHTARLHMRSDIRHAKDVSADLKSVARQIHESHKPSKEGVASARTAMNAVTLAMDVLIVTAQRYDEKHSHSSDVKGAMKSAVNGKDEMEKDVQRDVFGNSNYQAGHQGGCVLSNLVTVEMVVKRTLSDNFNLNVLSHQITAAEKSLSSYSIVERAKEAVNDVKEKLTGNSSPTYAGHGMNHNLVTVEMVVKRTLSDNFNLNVLSHQITAAEKSLSSYSIVERAKEAVNDVKEKLTGNSSPTYAGHGMNQSVIS</sequence>
<dbReference type="VEuPathDB" id="FungiDB:DD237_005956"/>
<protein>
    <submittedName>
        <fullName evidence="1">Uncharacterized protein</fullName>
    </submittedName>
</protein>
<accession>A0A425CHA0</accession>
<evidence type="ECO:0000313" key="2">
    <source>
        <dbReference type="Proteomes" id="UP000286097"/>
    </source>
</evidence>
<organism evidence="1 2">
    <name type="scientific">Peronospora effusa</name>
    <dbReference type="NCBI Taxonomy" id="542832"/>
    <lineage>
        <taxon>Eukaryota</taxon>
        <taxon>Sar</taxon>
        <taxon>Stramenopiles</taxon>
        <taxon>Oomycota</taxon>
        <taxon>Peronosporomycetes</taxon>
        <taxon>Peronosporales</taxon>
        <taxon>Peronosporaceae</taxon>
        <taxon>Peronospora</taxon>
    </lineage>
</organism>
<dbReference type="AlphaFoldDB" id="A0A425CHA0"/>
<proteinExistence type="predicted"/>
<reference evidence="1 2" key="1">
    <citation type="submission" date="2018-06" db="EMBL/GenBank/DDBJ databases">
        <title>Comparative genomics of downy mildews reveals potential adaptations to biotrophy.</title>
        <authorList>
            <person name="Fletcher K."/>
            <person name="Klosterman S.J."/>
            <person name="Derevnina L."/>
            <person name="Martin F."/>
            <person name="Koike S."/>
            <person name="Reyes Chin-Wo S."/>
            <person name="Mou B."/>
            <person name="Michelmore R."/>
        </authorList>
    </citation>
    <scope>NUCLEOTIDE SEQUENCE [LARGE SCALE GENOMIC DNA]</scope>
    <source>
        <strain evidence="1 2">R13</strain>
    </source>
</reference>
<name>A0A425CHA0_9STRA</name>